<sequence>MVLDTGPGQAYLLRRGSKVVLVDTGIAGQGDAIAAVLRDWGLDRESLTHVVLTHWHPDHAGSAAELATWPNTQIWAHRSDVPIIRGDSSGSFPTLTHTEEEFYAHIAGSIPDAPPSRVDRELDDNEALDVIGAHVLSTPGHTDGSIALHFPNEAVLFTGDVATRQQGQVMLGPFNHDRPKARDSFRRFADIDVDVVCFGHGEPLRGDNTAQLRAAATADEVPDPLG</sequence>
<dbReference type="InterPro" id="IPR001279">
    <property type="entry name" value="Metallo-B-lactamas"/>
</dbReference>
<dbReference type="SMART" id="SM00849">
    <property type="entry name" value="Lactamase_B"/>
    <property type="match status" value="1"/>
</dbReference>
<dbReference type="InterPro" id="IPR036866">
    <property type="entry name" value="RibonucZ/Hydroxyglut_hydro"/>
</dbReference>
<dbReference type="PANTHER" id="PTHR42951">
    <property type="entry name" value="METALLO-BETA-LACTAMASE DOMAIN-CONTAINING"/>
    <property type="match status" value="1"/>
</dbReference>
<evidence type="ECO:0000313" key="2">
    <source>
        <dbReference type="EMBL" id="MCM4085192.1"/>
    </source>
</evidence>
<accession>A0ABT0YGH6</accession>
<name>A0ABT0YGH6_9ACTN</name>
<gene>
    <name evidence="2" type="ORF">LXN57_47475</name>
</gene>
<reference evidence="2 3" key="1">
    <citation type="submission" date="2022-06" db="EMBL/GenBank/DDBJ databases">
        <title>Actinoplanes abujensis sp. nov., isolated from Nigerian arid soil.</title>
        <authorList>
            <person name="Ding P."/>
        </authorList>
    </citation>
    <scope>NUCLEOTIDE SEQUENCE [LARGE SCALE GENOMIC DNA]</scope>
    <source>
        <strain evidence="3">TRM88002</strain>
    </source>
</reference>
<feature type="domain" description="Metallo-beta-lactamase" evidence="1">
    <location>
        <begin position="7"/>
        <end position="200"/>
    </location>
</feature>
<dbReference type="Proteomes" id="UP001523216">
    <property type="component" value="Unassembled WGS sequence"/>
</dbReference>
<dbReference type="SUPFAM" id="SSF56281">
    <property type="entry name" value="Metallo-hydrolase/oxidoreductase"/>
    <property type="match status" value="1"/>
</dbReference>
<dbReference type="Pfam" id="PF00753">
    <property type="entry name" value="Lactamase_B"/>
    <property type="match status" value="1"/>
</dbReference>
<dbReference type="PANTHER" id="PTHR42951:SF17">
    <property type="entry name" value="METALLO-BETA-LACTAMASE DOMAIN-CONTAINING PROTEIN"/>
    <property type="match status" value="1"/>
</dbReference>
<keyword evidence="3" id="KW-1185">Reference proteome</keyword>
<dbReference type="CDD" id="cd07721">
    <property type="entry name" value="yflN-like_MBL-fold"/>
    <property type="match status" value="1"/>
</dbReference>
<dbReference type="Gene3D" id="3.60.15.10">
    <property type="entry name" value="Ribonuclease Z/Hydroxyacylglutathione hydrolase-like"/>
    <property type="match status" value="1"/>
</dbReference>
<dbReference type="RefSeq" id="WP_251804924.1">
    <property type="nucleotide sequence ID" value="NZ_JAMQOL010000106.1"/>
</dbReference>
<protein>
    <submittedName>
        <fullName evidence="2">MBL fold metallo-hydrolase</fullName>
    </submittedName>
</protein>
<proteinExistence type="predicted"/>
<evidence type="ECO:0000313" key="3">
    <source>
        <dbReference type="Proteomes" id="UP001523216"/>
    </source>
</evidence>
<dbReference type="EMBL" id="JAMQOL010000106">
    <property type="protein sequence ID" value="MCM4085192.1"/>
    <property type="molecule type" value="Genomic_DNA"/>
</dbReference>
<evidence type="ECO:0000259" key="1">
    <source>
        <dbReference type="SMART" id="SM00849"/>
    </source>
</evidence>
<organism evidence="2 3">
    <name type="scientific">Paractinoplanes hotanensis</name>
    <dbReference type="NCBI Taxonomy" id="2906497"/>
    <lineage>
        <taxon>Bacteria</taxon>
        <taxon>Bacillati</taxon>
        <taxon>Actinomycetota</taxon>
        <taxon>Actinomycetes</taxon>
        <taxon>Micromonosporales</taxon>
        <taxon>Micromonosporaceae</taxon>
        <taxon>Paractinoplanes</taxon>
    </lineage>
</organism>
<dbReference type="InterPro" id="IPR050855">
    <property type="entry name" value="NDM-1-like"/>
</dbReference>
<comment type="caution">
    <text evidence="2">The sequence shown here is derived from an EMBL/GenBank/DDBJ whole genome shotgun (WGS) entry which is preliminary data.</text>
</comment>